<dbReference type="InterPro" id="IPR006143">
    <property type="entry name" value="RND_pump_MFP"/>
</dbReference>
<organism evidence="3 4">
    <name type="scientific">Pseudoalteromonas citrea</name>
    <dbReference type="NCBI Taxonomy" id="43655"/>
    <lineage>
        <taxon>Bacteria</taxon>
        <taxon>Pseudomonadati</taxon>
        <taxon>Pseudomonadota</taxon>
        <taxon>Gammaproteobacteria</taxon>
        <taxon>Alteromonadales</taxon>
        <taxon>Pseudoalteromonadaceae</taxon>
        <taxon>Pseudoalteromonas</taxon>
    </lineage>
</organism>
<keyword evidence="2" id="KW-1133">Transmembrane helix</keyword>
<dbReference type="AlphaFoldDB" id="A0AAD4AGB1"/>
<gene>
    <name evidence="3" type="ORF">PCIT_a3823</name>
</gene>
<dbReference type="Gene3D" id="2.40.50.100">
    <property type="match status" value="1"/>
</dbReference>
<evidence type="ECO:0000313" key="4">
    <source>
        <dbReference type="Proteomes" id="UP000016487"/>
    </source>
</evidence>
<evidence type="ECO:0000256" key="2">
    <source>
        <dbReference type="SAM" id="Phobius"/>
    </source>
</evidence>
<evidence type="ECO:0000313" key="3">
    <source>
        <dbReference type="EMBL" id="KAF7767736.1"/>
    </source>
</evidence>
<dbReference type="GO" id="GO:0015562">
    <property type="term" value="F:efflux transmembrane transporter activity"/>
    <property type="evidence" value="ECO:0007669"/>
    <property type="project" value="TreeGrafter"/>
</dbReference>
<proteinExistence type="inferred from homology"/>
<protein>
    <recommendedName>
        <fullName evidence="5">Efflux RND transporter periplasmic adaptor subunit</fullName>
    </recommendedName>
</protein>
<dbReference type="NCBIfam" id="TIGR01730">
    <property type="entry name" value="RND_mfp"/>
    <property type="match status" value="1"/>
</dbReference>
<reference evidence="3" key="2">
    <citation type="submission" date="2015-03" db="EMBL/GenBank/DDBJ databases">
        <title>Genome sequence of Pseudoalteromonas citrea.</title>
        <authorList>
            <person name="Xie B.-B."/>
            <person name="Rong J.-C."/>
            <person name="Qin Q.-L."/>
            <person name="Zhang Y.-Z."/>
        </authorList>
    </citation>
    <scope>NUCLEOTIDE SEQUENCE</scope>
    <source>
        <strain evidence="3">DSM 8771</strain>
    </source>
</reference>
<dbReference type="PANTHER" id="PTHR30469:SF12">
    <property type="entry name" value="MULTIDRUG RESISTANCE PROTEIN MDTA"/>
    <property type="match status" value="1"/>
</dbReference>
<keyword evidence="2" id="KW-0812">Transmembrane</keyword>
<dbReference type="Gene3D" id="2.40.420.20">
    <property type="match status" value="1"/>
</dbReference>
<dbReference type="EMBL" id="AHBZ03000023">
    <property type="protein sequence ID" value="KAF7767736.1"/>
    <property type="molecule type" value="Genomic_DNA"/>
</dbReference>
<dbReference type="Proteomes" id="UP000016487">
    <property type="component" value="Unassembled WGS sequence"/>
</dbReference>
<evidence type="ECO:0000256" key="1">
    <source>
        <dbReference type="ARBA" id="ARBA00009477"/>
    </source>
</evidence>
<dbReference type="Gene3D" id="1.10.287.470">
    <property type="entry name" value="Helix hairpin bin"/>
    <property type="match status" value="1"/>
</dbReference>
<evidence type="ECO:0008006" key="5">
    <source>
        <dbReference type="Google" id="ProtNLM"/>
    </source>
</evidence>
<dbReference type="Gene3D" id="2.40.30.170">
    <property type="match status" value="1"/>
</dbReference>
<name>A0AAD4AGB1_9GAMM</name>
<keyword evidence="2" id="KW-0472">Membrane</keyword>
<dbReference type="RefSeq" id="WP_010365152.1">
    <property type="nucleotide sequence ID" value="NZ_AHBZ03000023.1"/>
</dbReference>
<dbReference type="SUPFAM" id="SSF111369">
    <property type="entry name" value="HlyD-like secretion proteins"/>
    <property type="match status" value="1"/>
</dbReference>
<reference evidence="3" key="1">
    <citation type="journal article" date="2012" name="J. Bacteriol.">
        <title>Genome sequences of type strains of seven species of the marine bacterium Pseudoalteromonas.</title>
        <authorList>
            <person name="Xie B.B."/>
            <person name="Shu Y.L."/>
            <person name="Qin Q.L."/>
            <person name="Rong J.C."/>
            <person name="Zhang X.Y."/>
            <person name="Chen X.L."/>
            <person name="Shi M."/>
            <person name="He H.L."/>
            <person name="Zhou B.C."/>
            <person name="Zhang Y.Z."/>
        </authorList>
    </citation>
    <scope>NUCLEOTIDE SEQUENCE</scope>
    <source>
        <strain evidence="3">DSM 8771</strain>
    </source>
</reference>
<dbReference type="PANTHER" id="PTHR30469">
    <property type="entry name" value="MULTIDRUG RESISTANCE PROTEIN MDTA"/>
    <property type="match status" value="1"/>
</dbReference>
<sequence>MTKNKYIKPVAFPAATILVLVVSFFVMSAMSSMKTGMDVKVKVNSVTVLPLEKVDHSIVFSGYGEIRPGEETSLSSRVSGNVEFWSEHFVRGKTVRKGEVLYKLEDSRYQAELKNAEANLLEMKATLDREIGLGKVARSELKRVQSTVENSLFLREAEIKSAYAAVSSAEARLILAKKNLEYTVGRAPFDALVIDKNIGTGQFLAEGSNIATLYNINNVEVEIPIARFDNPFLLDELAGISVEVRLADSNRVGEGYLSRKIKIVDSRTRTHMVVAKLEGLFDKRSKNAFLRFGDFINVKFAGRTIKNVYKVPESLLSNGKLWVVKGGLLEQRDVTVIRNESGVAIISSGLEEADKLVRSVPDYPYEGMPVAVIPSDTINLL</sequence>
<dbReference type="GO" id="GO:1990281">
    <property type="term" value="C:efflux pump complex"/>
    <property type="evidence" value="ECO:0007669"/>
    <property type="project" value="TreeGrafter"/>
</dbReference>
<comment type="similarity">
    <text evidence="1">Belongs to the membrane fusion protein (MFP) (TC 8.A.1) family.</text>
</comment>
<feature type="transmembrane region" description="Helical" evidence="2">
    <location>
        <begin position="6"/>
        <end position="27"/>
    </location>
</feature>
<accession>A0AAD4AGB1</accession>
<comment type="caution">
    <text evidence="3">The sequence shown here is derived from an EMBL/GenBank/DDBJ whole genome shotgun (WGS) entry which is preliminary data.</text>
</comment>